<reference evidence="2" key="1">
    <citation type="journal article" date="2008" name="Science">
        <title>Massive horizontal gene transfer in bdelloid rotifers.</title>
        <authorList>
            <person name="Gladyshev E.A."/>
            <person name="Meselson M.S."/>
            <person name="Arkhipova I.R."/>
        </authorList>
    </citation>
    <scope>NUCLEOTIDE SEQUENCE</scope>
</reference>
<organism evidence="2">
    <name type="scientific">Adineta vaga</name>
    <name type="common">Rotifer</name>
    <name type="synonym">Callidina vaga</name>
    <dbReference type="NCBI Taxonomy" id="104782"/>
    <lineage>
        <taxon>Eukaryota</taxon>
        <taxon>Metazoa</taxon>
        <taxon>Spiralia</taxon>
        <taxon>Gnathifera</taxon>
        <taxon>Rotifera</taxon>
        <taxon>Eurotatoria</taxon>
        <taxon>Bdelloidea</taxon>
        <taxon>Adinetida</taxon>
        <taxon>Adinetidae</taxon>
        <taxon>Adineta</taxon>
    </lineage>
</organism>
<proteinExistence type="predicted"/>
<evidence type="ECO:0000313" key="2">
    <source>
        <dbReference type="EMBL" id="ACD54774.1"/>
    </source>
</evidence>
<name>B3G4M6_ADIVA</name>
<dbReference type="InterPro" id="IPR056126">
    <property type="entry name" value="DUF7709"/>
</dbReference>
<dbReference type="Pfam" id="PF24813">
    <property type="entry name" value="DUF7709"/>
    <property type="match status" value="1"/>
</dbReference>
<feature type="domain" description="DUF7709" evidence="1">
    <location>
        <begin position="65"/>
        <end position="155"/>
    </location>
</feature>
<accession>B3G4M6</accession>
<sequence>MTKSIGNKFKHLSLMRKEQTREVTKLMMIINIMTKNRTYDFRAFLILVDDKTTDVASTYCRILNVADGASLPAVQLKDGSTVQTGTVAAMLKNIQRFNNGENQEGDEARYELERCVPVLLKVGLFQLFTPDEWINNNGRQDNPGRKFVGQLAKQYLIEQ</sequence>
<dbReference type="EMBL" id="EU643487">
    <property type="protein sequence ID" value="ACD54774.1"/>
    <property type="molecule type" value="Genomic_DNA"/>
</dbReference>
<protein>
    <recommendedName>
        <fullName evidence="1">DUF7709 domain-containing protein</fullName>
    </recommendedName>
</protein>
<dbReference type="AlphaFoldDB" id="B3G4M6"/>
<evidence type="ECO:0000259" key="1">
    <source>
        <dbReference type="Pfam" id="PF24813"/>
    </source>
</evidence>